<dbReference type="GO" id="GO:0016620">
    <property type="term" value="F:oxidoreductase activity, acting on the aldehyde or oxo group of donors, NAD or NADP as acceptor"/>
    <property type="evidence" value="ECO:0007669"/>
    <property type="project" value="InterPro"/>
</dbReference>
<dbReference type="InterPro" id="IPR016162">
    <property type="entry name" value="Ald_DH_N"/>
</dbReference>
<evidence type="ECO:0000313" key="3">
    <source>
        <dbReference type="EMBL" id="SFG81892.1"/>
    </source>
</evidence>
<dbReference type="InterPro" id="IPR016161">
    <property type="entry name" value="Ald_DH/histidinol_DH"/>
</dbReference>
<dbReference type="PANTHER" id="PTHR11699">
    <property type="entry name" value="ALDEHYDE DEHYDROGENASE-RELATED"/>
    <property type="match status" value="1"/>
</dbReference>
<dbReference type="InterPro" id="IPR015590">
    <property type="entry name" value="Aldehyde_DH_dom"/>
</dbReference>
<evidence type="ECO:0000313" key="4">
    <source>
        <dbReference type="Proteomes" id="UP000181942"/>
    </source>
</evidence>
<dbReference type="Gene3D" id="3.40.605.10">
    <property type="entry name" value="Aldehyde Dehydrogenase, Chain A, domain 1"/>
    <property type="match status" value="1"/>
</dbReference>
<name>A0A1I2UY30_9ACTN</name>
<dbReference type="SUPFAM" id="SSF53720">
    <property type="entry name" value="ALDH-like"/>
    <property type="match status" value="1"/>
</dbReference>
<gene>
    <name evidence="3" type="ORF">SAMN02787118_129110</name>
</gene>
<accession>A0A1I2UY30</accession>
<feature type="domain" description="Aldehyde dehydrogenase" evidence="2">
    <location>
        <begin position="186"/>
        <end position="338"/>
    </location>
</feature>
<evidence type="ECO:0000259" key="2">
    <source>
        <dbReference type="Pfam" id="PF00171"/>
    </source>
</evidence>
<evidence type="ECO:0000256" key="1">
    <source>
        <dbReference type="ARBA" id="ARBA00023002"/>
    </source>
</evidence>
<keyword evidence="1" id="KW-0560">Oxidoreductase</keyword>
<proteinExistence type="predicted"/>
<dbReference type="AlphaFoldDB" id="A0A1I2UY30"/>
<sequence length="571" mass="61576">MMLNSSALDTSLLDCTVAEVRGNAESWSATSLSERIALLERLMPRIVGSAAAMAAAGARAKGYGPDSPWAAEDWAGAPWALVQNVSACLHVLRRIAAGKDPVEAGAVHVRDGRTRVDVFPATGWDTLLLNGFTARVWMRAGTTAQQVRDRAAGEYRGRPGRPAVALVLGAGNVAAITALDILHKLYAEGQVVVAKMNPVNAYLRPHFEDVFAEFVARGWVRFIDGGAAEGGYLAAHEGVDAIHVTGSDRTHDAIVWGTDEQAGERRRDDRPLIAKPFTSELGGVSPCIVTPGHWSAADFRFQAEHIVTSKMNNSGHNCIASQILVLPRRWDGTERLLEEIRRVLRALPPRTDYYPGAAQRLGAVLEAHPQAESHGDGDCRILVPDIIDHDDMLITGEVFGSALGVVRLPGDTPAEFLRHAVDFANDELPGTLGATLIVHPRTEKAHREAVRTAVADLRYGTLGVNCWSGVGFLLGFTPWGAHPGHTRQDIGSGIGFVHNAFMLEDIEKTVLRAPFTPAPRGLVTGDPSLSPRPSYFVTNRTALTTVERLTRFTAAPRLMKLPALFASALRG</sequence>
<dbReference type="EMBL" id="FONR01000029">
    <property type="protein sequence ID" value="SFG81892.1"/>
    <property type="molecule type" value="Genomic_DNA"/>
</dbReference>
<dbReference type="Pfam" id="PF00171">
    <property type="entry name" value="Aldedh"/>
    <property type="match status" value="1"/>
</dbReference>
<organism evidence="3 4">
    <name type="scientific">Streptomyces mirabilis</name>
    <dbReference type="NCBI Taxonomy" id="68239"/>
    <lineage>
        <taxon>Bacteria</taxon>
        <taxon>Bacillati</taxon>
        <taxon>Actinomycetota</taxon>
        <taxon>Actinomycetes</taxon>
        <taxon>Kitasatosporales</taxon>
        <taxon>Streptomycetaceae</taxon>
        <taxon>Streptomyces</taxon>
    </lineage>
</organism>
<dbReference type="Proteomes" id="UP000181942">
    <property type="component" value="Unassembled WGS sequence"/>
</dbReference>
<reference evidence="3 4" key="1">
    <citation type="submission" date="2016-10" db="EMBL/GenBank/DDBJ databases">
        <authorList>
            <person name="de Groot N.N."/>
        </authorList>
    </citation>
    <scope>NUCLEOTIDE SEQUENCE [LARGE SCALE GENOMIC DNA]</scope>
    <source>
        <strain evidence="3 4">OK461</strain>
    </source>
</reference>
<dbReference type="Gene3D" id="3.40.309.10">
    <property type="entry name" value="Aldehyde Dehydrogenase, Chain A, domain 2"/>
    <property type="match status" value="1"/>
</dbReference>
<protein>
    <submittedName>
        <fullName evidence="3">Acyl-CoA reductase</fullName>
    </submittedName>
</protein>
<dbReference type="InterPro" id="IPR016163">
    <property type="entry name" value="Ald_DH_C"/>
</dbReference>